<organism evidence="1 2">
    <name type="scientific">Cenarchaeum symbiosum (strain A)</name>
    <dbReference type="NCBI Taxonomy" id="414004"/>
    <lineage>
        <taxon>Archaea</taxon>
        <taxon>Nitrososphaerota</taxon>
        <taxon>Candidatus Cenarchaeales</taxon>
        <taxon>Candidatus Cenarchaeaceae</taxon>
        <taxon>Candidatus Cenarchaeum</taxon>
    </lineage>
</organism>
<accession>A0RYT0</accession>
<keyword evidence="2" id="KW-1185">Reference proteome</keyword>
<evidence type="ECO:0000313" key="1">
    <source>
        <dbReference type="EMBL" id="ABK78497.1"/>
    </source>
</evidence>
<reference evidence="1 2" key="1">
    <citation type="journal article" date="2006" name="Proc. Natl. Acad. Sci. U.S.A.">
        <title>Genomic analysis of the uncultivated marine crenarchaeote Cenarchaeum symbiosum.</title>
        <authorList>
            <person name="Hallam S.J."/>
            <person name="Konstantinidis K.T."/>
            <person name="Putnam N."/>
            <person name="Schleper C."/>
            <person name="Watanabe Y."/>
            <person name="Sugahara J."/>
            <person name="Preston C."/>
            <person name="de la Torre J."/>
            <person name="Richardson P.M."/>
            <person name="DeLong E.F."/>
        </authorList>
    </citation>
    <scope>NUCLEOTIDE SEQUENCE [LARGE SCALE GENOMIC DNA]</scope>
    <source>
        <strain evidence="2">A</strain>
    </source>
</reference>
<gene>
    <name evidence="1" type="ordered locus">CENSYa_1888</name>
</gene>
<proteinExistence type="predicted"/>
<sequence>MNGLLLAALLACALGMPLAAAEDGHGTILRIAEKAHGEIAAQLDGMGQVPPEMQELFERGTVELGSLREAAAAGDPEAAERHFHAAMDAFRRISYAAPAPEAGDPEADLDGSLERAAKYVDRLRRIAAAHGEEIDFGRLDGLVELAGRQIGEGDHEAARGSLAEINRLAADVKSRLDKDSQSRSSDRAVKFAQKHLDRLDAMIDDAEELGYPPEMIGMLRDARGVLEGSSDTREIIETINWLLSVRDQIEETRAEMISDRLDVLEERAGAIPADHPLAAEALAAAGAARLALDAGELAEAQSALRELATMLDSLEG</sequence>
<dbReference type="EnsemblBacteria" id="ABK78497">
    <property type="protein sequence ID" value="ABK78497"/>
    <property type="gene ID" value="CENSYa_1888"/>
</dbReference>
<dbReference type="HOGENOM" id="CLU_878797_0_0_2"/>
<dbReference type="EMBL" id="DP000238">
    <property type="protein sequence ID" value="ABK78497.1"/>
    <property type="molecule type" value="Genomic_DNA"/>
</dbReference>
<dbReference type="AlphaFoldDB" id="A0RYT0"/>
<name>A0RYT0_CENSY</name>
<dbReference type="STRING" id="414004.CENSYa_1888"/>
<evidence type="ECO:0000313" key="2">
    <source>
        <dbReference type="Proteomes" id="UP000000758"/>
    </source>
</evidence>
<protein>
    <submittedName>
        <fullName evidence="1">Uncharacterized protein</fullName>
    </submittedName>
</protein>
<dbReference type="Proteomes" id="UP000000758">
    <property type="component" value="Chromosome"/>
</dbReference>
<dbReference type="KEGG" id="csy:CENSYa_1888"/>